<evidence type="ECO:0000256" key="1">
    <source>
        <dbReference type="SAM" id="MobiDB-lite"/>
    </source>
</evidence>
<evidence type="ECO:0000313" key="3">
    <source>
        <dbReference type="Proteomes" id="UP000065807"/>
    </source>
</evidence>
<dbReference type="STRING" id="1555112.LIP_1183"/>
<gene>
    <name evidence="2" type="ORF">LIP_1183</name>
</gene>
<keyword evidence="3" id="KW-1185">Reference proteome</keyword>
<reference evidence="3" key="2">
    <citation type="journal article" date="2016" name="Int. J. Syst. Evol. Microbiol.">
        <title>Complete genome sequence and cell structure of Limnochorda pilosa, a Gram-negative spore-former within the phylum Firmicutes.</title>
        <authorList>
            <person name="Watanabe M."/>
            <person name="Kojima H."/>
            <person name="Fukui M."/>
        </authorList>
    </citation>
    <scope>NUCLEOTIDE SEQUENCE [LARGE SCALE GENOMIC DNA]</scope>
    <source>
        <strain evidence="3">HC45</strain>
    </source>
</reference>
<feature type="region of interest" description="Disordered" evidence="1">
    <location>
        <begin position="47"/>
        <end position="73"/>
    </location>
</feature>
<proteinExistence type="predicted"/>
<evidence type="ECO:0000313" key="2">
    <source>
        <dbReference type="EMBL" id="BAS27040.1"/>
    </source>
</evidence>
<organism evidence="2 3">
    <name type="scientific">Limnochorda pilosa</name>
    <dbReference type="NCBI Taxonomy" id="1555112"/>
    <lineage>
        <taxon>Bacteria</taxon>
        <taxon>Bacillati</taxon>
        <taxon>Bacillota</taxon>
        <taxon>Limnochordia</taxon>
        <taxon>Limnochordales</taxon>
        <taxon>Limnochordaceae</taxon>
        <taxon>Limnochorda</taxon>
    </lineage>
</organism>
<sequence length="73" mass="8029">MRYRVSLYFDLSGVEPEDWVYSAFAALRDAGLLEYVRGELEDDYTIEAVPEPGDDPGPNHSTDDADGEGDDSG</sequence>
<feature type="compositionally biased region" description="Acidic residues" evidence="1">
    <location>
        <begin position="64"/>
        <end position="73"/>
    </location>
</feature>
<dbReference type="RefSeq" id="WP_068135374.1">
    <property type="nucleotide sequence ID" value="NZ_AP014924.1"/>
</dbReference>
<dbReference type="Proteomes" id="UP000065807">
    <property type="component" value="Chromosome"/>
</dbReference>
<protein>
    <submittedName>
        <fullName evidence="2">Uncharacterized protein</fullName>
    </submittedName>
</protein>
<dbReference type="KEGG" id="lpil:LIP_1183"/>
<dbReference type="EMBL" id="AP014924">
    <property type="protein sequence ID" value="BAS27040.1"/>
    <property type="molecule type" value="Genomic_DNA"/>
</dbReference>
<accession>A0A0K2SIX3</accession>
<name>A0A0K2SIX3_LIMPI</name>
<dbReference type="AlphaFoldDB" id="A0A0K2SIX3"/>
<reference evidence="3" key="1">
    <citation type="submission" date="2015-07" db="EMBL/GenBank/DDBJ databases">
        <title>Complete genome sequence and phylogenetic analysis of Limnochorda pilosa.</title>
        <authorList>
            <person name="Watanabe M."/>
            <person name="Kojima H."/>
            <person name="Fukui M."/>
        </authorList>
    </citation>
    <scope>NUCLEOTIDE SEQUENCE [LARGE SCALE GENOMIC DNA]</scope>
    <source>
        <strain evidence="3">HC45</strain>
    </source>
</reference>